<dbReference type="Proteomes" id="UP000075243">
    <property type="component" value="Unassembled WGS sequence"/>
</dbReference>
<keyword evidence="3" id="KW-1185">Reference proteome</keyword>
<organism evidence="2 3">
    <name type="scientific">Cajanus cajan</name>
    <name type="common">Pigeon pea</name>
    <name type="synonym">Cajanus indicus</name>
    <dbReference type="NCBI Taxonomy" id="3821"/>
    <lineage>
        <taxon>Eukaryota</taxon>
        <taxon>Viridiplantae</taxon>
        <taxon>Streptophyta</taxon>
        <taxon>Embryophyta</taxon>
        <taxon>Tracheophyta</taxon>
        <taxon>Spermatophyta</taxon>
        <taxon>Magnoliopsida</taxon>
        <taxon>eudicotyledons</taxon>
        <taxon>Gunneridae</taxon>
        <taxon>Pentapetalae</taxon>
        <taxon>rosids</taxon>
        <taxon>fabids</taxon>
        <taxon>Fabales</taxon>
        <taxon>Fabaceae</taxon>
        <taxon>Papilionoideae</taxon>
        <taxon>50 kb inversion clade</taxon>
        <taxon>NPAAA clade</taxon>
        <taxon>indigoferoid/millettioid clade</taxon>
        <taxon>Phaseoleae</taxon>
        <taxon>Cajanus</taxon>
    </lineage>
</organism>
<dbReference type="InterPro" id="IPR043502">
    <property type="entry name" value="DNA/RNA_pol_sf"/>
</dbReference>
<protein>
    <submittedName>
        <fullName evidence="2">Retrovirus-related Pol polyprotein from transposon TNT 1-94</fullName>
    </submittedName>
</protein>
<dbReference type="InterPro" id="IPR013103">
    <property type="entry name" value="RVT_2"/>
</dbReference>
<sequence>MTLPPGYPTSEKHLVCKLKRSLYGLRQVSRQWFNKFSSTLKCLGFTQSRHDYSLFTCGNGPNLVILIVYVDDIIIAGPNTSRIHQVQVSLQKHFKLKVLGDLKYFLGLEIARSIKGINLYT</sequence>
<accession>A0A151RWJ2</accession>
<name>A0A151RWJ2_CAJCA</name>
<dbReference type="AlphaFoldDB" id="A0A151RWJ2"/>
<dbReference type="EMBL" id="KQ483543">
    <property type="protein sequence ID" value="KYP46921.1"/>
    <property type="molecule type" value="Genomic_DNA"/>
</dbReference>
<proteinExistence type="predicted"/>
<evidence type="ECO:0000259" key="1">
    <source>
        <dbReference type="Pfam" id="PF07727"/>
    </source>
</evidence>
<dbReference type="SUPFAM" id="SSF56672">
    <property type="entry name" value="DNA/RNA polymerases"/>
    <property type="match status" value="1"/>
</dbReference>
<dbReference type="Gramene" id="C.cajan_27548.t">
    <property type="protein sequence ID" value="C.cajan_27548.t.cds1"/>
    <property type="gene ID" value="C.cajan_27548"/>
</dbReference>
<dbReference type="Pfam" id="PF07727">
    <property type="entry name" value="RVT_2"/>
    <property type="match status" value="1"/>
</dbReference>
<dbReference type="STRING" id="3821.A0A151RWJ2"/>
<gene>
    <name evidence="2" type="ORF">KK1_031492</name>
</gene>
<reference evidence="2" key="1">
    <citation type="journal article" date="2012" name="Nat. Biotechnol.">
        <title>Draft genome sequence of pigeonpea (Cajanus cajan), an orphan legume crop of resource-poor farmers.</title>
        <authorList>
            <person name="Varshney R.K."/>
            <person name="Chen W."/>
            <person name="Li Y."/>
            <person name="Bharti A.K."/>
            <person name="Saxena R.K."/>
            <person name="Schlueter J.A."/>
            <person name="Donoghue M.T."/>
            <person name="Azam S."/>
            <person name="Fan G."/>
            <person name="Whaley A.M."/>
            <person name="Farmer A.D."/>
            <person name="Sheridan J."/>
            <person name="Iwata A."/>
            <person name="Tuteja R."/>
            <person name="Penmetsa R.V."/>
            <person name="Wu W."/>
            <person name="Upadhyaya H.D."/>
            <person name="Yang S.P."/>
            <person name="Shah T."/>
            <person name="Saxena K.B."/>
            <person name="Michael T."/>
            <person name="McCombie W.R."/>
            <person name="Yang B."/>
            <person name="Zhang G."/>
            <person name="Yang H."/>
            <person name="Wang J."/>
            <person name="Spillane C."/>
            <person name="Cook D.R."/>
            <person name="May G.D."/>
            <person name="Xu X."/>
            <person name="Jackson S.A."/>
        </authorList>
    </citation>
    <scope>NUCLEOTIDE SEQUENCE [LARGE SCALE GENOMIC DNA]</scope>
</reference>
<evidence type="ECO:0000313" key="3">
    <source>
        <dbReference type="Proteomes" id="UP000075243"/>
    </source>
</evidence>
<evidence type="ECO:0000313" key="2">
    <source>
        <dbReference type="EMBL" id="KYP46921.1"/>
    </source>
</evidence>
<feature type="domain" description="Reverse transcriptase Ty1/copia-type" evidence="1">
    <location>
        <begin position="2"/>
        <end position="119"/>
    </location>
</feature>